<keyword evidence="1" id="KW-0805">Transcription regulation</keyword>
<dbReference type="Gene3D" id="1.10.10.60">
    <property type="entry name" value="Homeodomain-like"/>
    <property type="match status" value="2"/>
</dbReference>
<feature type="domain" description="HTH araC/xylS-type" evidence="4">
    <location>
        <begin position="10"/>
        <end position="108"/>
    </location>
</feature>
<dbReference type="PANTHER" id="PTHR47504">
    <property type="entry name" value="RIGHT ORIGIN-BINDING PROTEIN"/>
    <property type="match status" value="1"/>
</dbReference>
<dbReference type="InterPro" id="IPR018060">
    <property type="entry name" value="HTH_AraC"/>
</dbReference>
<sequence>MHLSGLQRLIDSIDYIERNLEYEIEIDQVAAVAHMSKFHFQRMFHILTGVTVAEYVRKRRLTIAAQELIQSNSKVIDVALKYGYETPESFSKAFRRVHGLSPSTVKNKGQSLKAFPKLSFQIQIKGDVEMDYRIVERKAFRIMGKGIQVTTRDGENLRRIPEFWQETNTSQFGEELEKASGPMGVLGVCMEFDSQQDLFTYFIAVEKNDEAPADWEEKVIPASTWAVFEAVGPLPGSIQKVWERIFSEWFPSTGYEHANAPEMEVYPIEGKVDDDDHRCEVWIPIMKK</sequence>
<dbReference type="InterPro" id="IPR010499">
    <property type="entry name" value="AraC_E-bd"/>
</dbReference>
<dbReference type="InterPro" id="IPR020449">
    <property type="entry name" value="Tscrpt_reg_AraC-type_HTH"/>
</dbReference>
<dbReference type="PANTHER" id="PTHR47504:SF5">
    <property type="entry name" value="RIGHT ORIGIN-BINDING PROTEIN"/>
    <property type="match status" value="1"/>
</dbReference>
<dbReference type="EMBL" id="JBHUHQ010000014">
    <property type="protein sequence ID" value="MFD2044260.1"/>
    <property type="molecule type" value="Genomic_DNA"/>
</dbReference>
<dbReference type="PRINTS" id="PR00032">
    <property type="entry name" value="HTHARAC"/>
</dbReference>
<reference evidence="6" key="1">
    <citation type="journal article" date="2019" name="Int. J. Syst. Evol. Microbiol.">
        <title>The Global Catalogue of Microorganisms (GCM) 10K type strain sequencing project: providing services to taxonomists for standard genome sequencing and annotation.</title>
        <authorList>
            <consortium name="The Broad Institute Genomics Platform"/>
            <consortium name="The Broad Institute Genome Sequencing Center for Infectious Disease"/>
            <person name="Wu L."/>
            <person name="Ma J."/>
        </authorList>
    </citation>
    <scope>NUCLEOTIDE SEQUENCE [LARGE SCALE GENOMIC DNA]</scope>
    <source>
        <strain evidence="6">R28</strain>
    </source>
</reference>
<dbReference type="SUPFAM" id="SSF46689">
    <property type="entry name" value="Homeodomain-like"/>
    <property type="match status" value="2"/>
</dbReference>
<evidence type="ECO:0000256" key="1">
    <source>
        <dbReference type="ARBA" id="ARBA00023015"/>
    </source>
</evidence>
<dbReference type="InterPro" id="IPR050959">
    <property type="entry name" value="MarA-like"/>
</dbReference>
<dbReference type="SMART" id="SM00871">
    <property type="entry name" value="AraC_E_bind"/>
    <property type="match status" value="1"/>
</dbReference>
<dbReference type="PROSITE" id="PS01124">
    <property type="entry name" value="HTH_ARAC_FAMILY_2"/>
    <property type="match status" value="1"/>
</dbReference>
<proteinExistence type="predicted"/>
<keyword evidence="2" id="KW-0238">DNA-binding</keyword>
<keyword evidence="3" id="KW-0804">Transcription</keyword>
<gene>
    <name evidence="5" type="ORF">ACFSJF_08290</name>
</gene>
<keyword evidence="6" id="KW-1185">Reference proteome</keyword>
<dbReference type="InterPro" id="IPR011256">
    <property type="entry name" value="Reg_factor_effector_dom_sf"/>
</dbReference>
<dbReference type="PROSITE" id="PS00041">
    <property type="entry name" value="HTH_ARAC_FAMILY_1"/>
    <property type="match status" value="1"/>
</dbReference>
<dbReference type="RefSeq" id="WP_377556576.1">
    <property type="nucleotide sequence ID" value="NZ_JBHUHQ010000014.1"/>
</dbReference>
<name>A0ABW4W0E3_9BACI</name>
<dbReference type="SUPFAM" id="SSF55136">
    <property type="entry name" value="Probable bacterial effector-binding domain"/>
    <property type="match status" value="1"/>
</dbReference>
<dbReference type="Pfam" id="PF12833">
    <property type="entry name" value="HTH_18"/>
    <property type="match status" value="1"/>
</dbReference>
<protein>
    <submittedName>
        <fullName evidence="5">GyrI-like domain-containing protein</fullName>
    </submittedName>
</protein>
<dbReference type="Pfam" id="PF06445">
    <property type="entry name" value="GyrI-like"/>
    <property type="match status" value="1"/>
</dbReference>
<comment type="caution">
    <text evidence="5">The sequence shown here is derived from an EMBL/GenBank/DDBJ whole genome shotgun (WGS) entry which is preliminary data.</text>
</comment>
<dbReference type="InterPro" id="IPR029442">
    <property type="entry name" value="GyrI-like"/>
</dbReference>
<evidence type="ECO:0000313" key="6">
    <source>
        <dbReference type="Proteomes" id="UP001597383"/>
    </source>
</evidence>
<dbReference type="SMART" id="SM00342">
    <property type="entry name" value="HTH_ARAC"/>
    <property type="match status" value="1"/>
</dbReference>
<dbReference type="InterPro" id="IPR009057">
    <property type="entry name" value="Homeodomain-like_sf"/>
</dbReference>
<evidence type="ECO:0000256" key="2">
    <source>
        <dbReference type="ARBA" id="ARBA00023125"/>
    </source>
</evidence>
<evidence type="ECO:0000256" key="3">
    <source>
        <dbReference type="ARBA" id="ARBA00023163"/>
    </source>
</evidence>
<dbReference type="Gene3D" id="3.20.80.10">
    <property type="entry name" value="Regulatory factor, effector binding domain"/>
    <property type="match status" value="1"/>
</dbReference>
<organism evidence="5 6">
    <name type="scientific">Ornithinibacillus salinisoli</name>
    <dbReference type="NCBI Taxonomy" id="1848459"/>
    <lineage>
        <taxon>Bacteria</taxon>
        <taxon>Bacillati</taxon>
        <taxon>Bacillota</taxon>
        <taxon>Bacilli</taxon>
        <taxon>Bacillales</taxon>
        <taxon>Bacillaceae</taxon>
        <taxon>Ornithinibacillus</taxon>
    </lineage>
</organism>
<dbReference type="InterPro" id="IPR018062">
    <property type="entry name" value="HTH_AraC-typ_CS"/>
</dbReference>
<evidence type="ECO:0000259" key="4">
    <source>
        <dbReference type="PROSITE" id="PS01124"/>
    </source>
</evidence>
<evidence type="ECO:0000313" key="5">
    <source>
        <dbReference type="EMBL" id="MFD2044260.1"/>
    </source>
</evidence>
<dbReference type="Proteomes" id="UP001597383">
    <property type="component" value="Unassembled WGS sequence"/>
</dbReference>
<accession>A0ABW4W0E3</accession>